<name>A0A0K8REH6_IXORI</name>
<feature type="compositionally biased region" description="Basic and acidic residues" evidence="1">
    <location>
        <begin position="59"/>
        <end position="70"/>
    </location>
</feature>
<dbReference type="EMBL" id="GADI01004322">
    <property type="protein sequence ID" value="JAA69486.1"/>
    <property type="molecule type" value="mRNA"/>
</dbReference>
<proteinExistence type="evidence at transcript level"/>
<evidence type="ECO:0000256" key="1">
    <source>
        <dbReference type="SAM" id="MobiDB-lite"/>
    </source>
</evidence>
<protein>
    <submittedName>
        <fullName evidence="2">Putative basic tail protein</fullName>
    </submittedName>
</protein>
<reference evidence="2" key="1">
    <citation type="submission" date="2012-12" db="EMBL/GenBank/DDBJ databases">
        <title>Identification and characterization of a phenylalanine ammonia-lyase gene family in Isatis indigotica Fort.</title>
        <authorList>
            <person name="Liu Q."/>
            <person name="Chen J."/>
            <person name="Zhou X."/>
            <person name="Di P."/>
            <person name="Xiao Y."/>
            <person name="Xuan H."/>
            <person name="Zhang L."/>
            <person name="Chen W."/>
        </authorList>
    </citation>
    <scope>NUCLEOTIDE SEQUENCE</scope>
    <source>
        <tissue evidence="2">Salivary gland</tissue>
    </source>
</reference>
<organism evidence="2">
    <name type="scientific">Ixodes ricinus</name>
    <name type="common">Common tick</name>
    <name type="synonym">Acarus ricinus</name>
    <dbReference type="NCBI Taxonomy" id="34613"/>
    <lineage>
        <taxon>Eukaryota</taxon>
        <taxon>Metazoa</taxon>
        <taxon>Ecdysozoa</taxon>
        <taxon>Arthropoda</taxon>
        <taxon>Chelicerata</taxon>
        <taxon>Arachnida</taxon>
        <taxon>Acari</taxon>
        <taxon>Parasitiformes</taxon>
        <taxon>Ixodida</taxon>
        <taxon>Ixodoidea</taxon>
        <taxon>Ixodidae</taxon>
        <taxon>Ixodinae</taxon>
        <taxon>Ixodes</taxon>
    </lineage>
</organism>
<evidence type="ECO:0000313" key="2">
    <source>
        <dbReference type="EMBL" id="JAA69486.1"/>
    </source>
</evidence>
<feature type="region of interest" description="Disordered" evidence="1">
    <location>
        <begin position="58"/>
        <end position="84"/>
    </location>
</feature>
<dbReference type="AlphaFoldDB" id="A0A0K8REH6"/>
<sequence>MVHRPPNENNFVPQLETWVLVSGSQAKVKLRLRPTTLSYYLPILPLIDGVLRYQLDGQRTTDKTRRLTEKRTKKNNQKPRRRIP</sequence>
<accession>A0A0K8REH6</accession>
<feature type="compositionally biased region" description="Basic residues" evidence="1">
    <location>
        <begin position="71"/>
        <end position="84"/>
    </location>
</feature>